<name>A0A2T0ADH2_RHOTO</name>
<dbReference type="Gene3D" id="3.40.50.12500">
    <property type="match status" value="1"/>
</dbReference>
<dbReference type="EMBL" id="LCTV02000003">
    <property type="protein sequence ID" value="PRQ76047.1"/>
    <property type="molecule type" value="Genomic_DNA"/>
</dbReference>
<dbReference type="AlphaFoldDB" id="A0A2T0ADH2"/>
<accession>A0A2T0ADH2</accession>
<dbReference type="InterPro" id="IPR015942">
    <property type="entry name" value="Asp/Glu/hydantoin_racemase"/>
</dbReference>
<evidence type="ECO:0000313" key="4">
    <source>
        <dbReference type="Proteomes" id="UP000239560"/>
    </source>
</evidence>
<dbReference type="GO" id="GO:0047661">
    <property type="term" value="F:amino-acid racemase activity"/>
    <property type="evidence" value="ECO:0007669"/>
    <property type="project" value="InterPro"/>
</dbReference>
<gene>
    <name evidence="3" type="ORF">AAT19DRAFT_13069</name>
</gene>
<dbReference type="Pfam" id="PF01177">
    <property type="entry name" value="Asp_Glu_race"/>
    <property type="match status" value="1"/>
</dbReference>
<dbReference type="Proteomes" id="UP000239560">
    <property type="component" value="Unassembled WGS sequence"/>
</dbReference>
<dbReference type="PANTHER" id="PTHR28047:SF5">
    <property type="entry name" value="PROTEIN DCG1"/>
    <property type="match status" value="1"/>
</dbReference>
<evidence type="ECO:0000256" key="2">
    <source>
        <dbReference type="SAM" id="MobiDB-lite"/>
    </source>
</evidence>
<organism evidence="3 4">
    <name type="scientific">Rhodotorula toruloides</name>
    <name type="common">Yeast</name>
    <name type="synonym">Rhodosporidium toruloides</name>
    <dbReference type="NCBI Taxonomy" id="5286"/>
    <lineage>
        <taxon>Eukaryota</taxon>
        <taxon>Fungi</taxon>
        <taxon>Dikarya</taxon>
        <taxon>Basidiomycota</taxon>
        <taxon>Pucciniomycotina</taxon>
        <taxon>Microbotryomycetes</taxon>
        <taxon>Sporidiobolales</taxon>
        <taxon>Sporidiobolaceae</taxon>
        <taxon>Rhodotorula</taxon>
    </lineage>
</organism>
<feature type="region of interest" description="Disordered" evidence="2">
    <location>
        <begin position="1"/>
        <end position="22"/>
    </location>
</feature>
<dbReference type="InterPro" id="IPR052186">
    <property type="entry name" value="Hydantoin_racemase-like"/>
</dbReference>
<reference evidence="3 4" key="1">
    <citation type="journal article" date="2018" name="Elife">
        <title>Functional genomics of lipid metabolism in the oleaginous yeast Rhodosporidium toruloides.</title>
        <authorList>
            <person name="Coradetti S.T."/>
            <person name="Pinel D."/>
            <person name="Geiselman G."/>
            <person name="Ito M."/>
            <person name="Mondo S."/>
            <person name="Reilly M.C."/>
            <person name="Cheng Y.F."/>
            <person name="Bauer S."/>
            <person name="Grigoriev I."/>
            <person name="Gladden J.M."/>
            <person name="Simmons B.A."/>
            <person name="Brem R."/>
            <person name="Arkin A.P."/>
            <person name="Skerker J.M."/>
        </authorList>
    </citation>
    <scope>NUCLEOTIDE SEQUENCE [LARGE SCALE GENOMIC DNA]</scope>
    <source>
        <strain evidence="3 4">NBRC 0880</strain>
    </source>
</reference>
<protein>
    <submittedName>
        <fullName evidence="3">Asp/Glu/Hydantoin racemase-domain containing protein</fullName>
    </submittedName>
</protein>
<dbReference type="InterPro" id="IPR053714">
    <property type="entry name" value="Iso_Racemase_Enz_sf"/>
</dbReference>
<evidence type="ECO:0000256" key="1">
    <source>
        <dbReference type="ARBA" id="ARBA00038414"/>
    </source>
</evidence>
<proteinExistence type="inferred from homology"/>
<dbReference type="OrthoDB" id="412018at2759"/>
<comment type="similarity">
    <text evidence="1">Belongs to the HyuE racemase family.</text>
</comment>
<comment type="caution">
    <text evidence="3">The sequence shown here is derived from an EMBL/GenBank/DDBJ whole genome shotgun (WGS) entry which is preliminary data.</text>
</comment>
<sequence>MRDFLAAGRLASTTRDDSASTREAAVEAEFVRPRPAPQPLSRSSASCALCSTCSGSLTLVQSDARLSACFSRPAPPLPSSLPLSSQSTMSPLPILVVNPNTTKSMTDGLEAALAPIVATGRLPPPTFFTAPTGIPSINCSEDCHASATAVLPHLLNSPSSSSTESLASSHSAILIACYSVHPLVPLLTARLAPRPVLGIFEASILASLALLRAPGEKFGIVTTGAVWESILSEGVADFLGLEKGGKSSKFAGVQTTGLNAVELHSTPEGEVTRRLKDAVKRLIRQAKEDGGKLRAVCLGCAGMVGFDEAVRAGCVEELGEEEGRRVEIVDGVKAGYAMLEGMVRARG</sequence>
<evidence type="ECO:0000313" key="3">
    <source>
        <dbReference type="EMBL" id="PRQ76047.1"/>
    </source>
</evidence>
<dbReference type="PANTHER" id="PTHR28047">
    <property type="entry name" value="PROTEIN DCG1"/>
    <property type="match status" value="1"/>
</dbReference>